<evidence type="ECO:0000313" key="5">
    <source>
        <dbReference type="EMBL" id="OZM56998.1"/>
    </source>
</evidence>
<dbReference type="EMBL" id="NPIA01000004">
    <property type="protein sequence ID" value="OZM56998.1"/>
    <property type="molecule type" value="Genomic_DNA"/>
</dbReference>
<proteinExistence type="predicted"/>
<dbReference type="GO" id="GO:0003677">
    <property type="term" value="F:DNA binding"/>
    <property type="evidence" value="ECO:0007669"/>
    <property type="project" value="UniProtKB-KW"/>
</dbReference>
<keyword evidence="1" id="KW-0805">Transcription regulation</keyword>
<dbReference type="AlphaFoldDB" id="A0A263BTV9"/>
<dbReference type="InterPro" id="IPR036388">
    <property type="entry name" value="WH-like_DNA-bd_sf"/>
</dbReference>
<evidence type="ECO:0000313" key="6">
    <source>
        <dbReference type="Proteomes" id="UP000217083"/>
    </source>
</evidence>
<feature type="domain" description="HTH arsR-type" evidence="4">
    <location>
        <begin position="1"/>
        <end position="89"/>
    </location>
</feature>
<dbReference type="NCBIfam" id="NF033789">
    <property type="entry name" value="repress_SdpR"/>
    <property type="match status" value="1"/>
</dbReference>
<sequence>MSFNEAFKALSDQTRRQILTLLKEKDLTAGEIASHFDMKKPSVSHHLKILKHADLISDERDGQHIYYSLNTTVFQDVTKWFFHFLNKEEDEK</sequence>
<dbReference type="RefSeq" id="WP_094924551.1">
    <property type="nucleotide sequence ID" value="NZ_NPIA01000004.1"/>
</dbReference>
<comment type="caution">
    <text evidence="5">The sequence shown here is derived from an EMBL/GenBank/DDBJ whole genome shotgun (WGS) entry which is preliminary data.</text>
</comment>
<organism evidence="5 6">
    <name type="scientific">Lottiidibacillus patelloidae</name>
    <dbReference type="NCBI Taxonomy" id="2670334"/>
    <lineage>
        <taxon>Bacteria</taxon>
        <taxon>Bacillati</taxon>
        <taxon>Bacillota</taxon>
        <taxon>Bacilli</taxon>
        <taxon>Bacillales</taxon>
        <taxon>Bacillaceae</taxon>
        <taxon>Lottiidibacillus</taxon>
    </lineage>
</organism>
<dbReference type="PROSITE" id="PS50987">
    <property type="entry name" value="HTH_ARSR_2"/>
    <property type="match status" value="1"/>
</dbReference>
<reference evidence="5 6" key="2">
    <citation type="submission" date="2017-09" db="EMBL/GenBank/DDBJ databases">
        <title>Bacillus patelloidae sp. nov., isolated from the intestinal tract of a marine limpet.</title>
        <authorList>
            <person name="Liu R."/>
            <person name="Dong C."/>
            <person name="Shao Z."/>
        </authorList>
    </citation>
    <scope>NUCLEOTIDE SEQUENCE [LARGE SCALE GENOMIC DNA]</scope>
    <source>
        <strain evidence="5 6">SA5d-4</strain>
    </source>
</reference>
<reference evidence="6" key="1">
    <citation type="submission" date="2017-08" db="EMBL/GenBank/DDBJ databases">
        <authorList>
            <person name="Huang Z."/>
        </authorList>
    </citation>
    <scope>NUCLEOTIDE SEQUENCE [LARGE SCALE GENOMIC DNA]</scope>
    <source>
        <strain evidence="6">SA5d-4</strain>
    </source>
</reference>
<dbReference type="GO" id="GO:0003700">
    <property type="term" value="F:DNA-binding transcription factor activity"/>
    <property type="evidence" value="ECO:0007669"/>
    <property type="project" value="InterPro"/>
</dbReference>
<dbReference type="PRINTS" id="PR00778">
    <property type="entry name" value="HTHARSR"/>
</dbReference>
<dbReference type="InterPro" id="IPR036390">
    <property type="entry name" value="WH_DNA-bd_sf"/>
</dbReference>
<evidence type="ECO:0000256" key="2">
    <source>
        <dbReference type="ARBA" id="ARBA00023125"/>
    </source>
</evidence>
<dbReference type="SUPFAM" id="SSF46785">
    <property type="entry name" value="Winged helix' DNA-binding domain"/>
    <property type="match status" value="1"/>
</dbReference>
<keyword evidence="3" id="KW-0804">Transcription</keyword>
<name>A0A263BTV9_9BACI</name>
<dbReference type="InterPro" id="IPR001845">
    <property type="entry name" value="HTH_ArsR_DNA-bd_dom"/>
</dbReference>
<dbReference type="Proteomes" id="UP000217083">
    <property type="component" value="Unassembled WGS sequence"/>
</dbReference>
<accession>A0A263BTV9</accession>
<dbReference type="PANTHER" id="PTHR33154">
    <property type="entry name" value="TRANSCRIPTIONAL REGULATOR, ARSR FAMILY"/>
    <property type="match status" value="1"/>
</dbReference>
<keyword evidence="6" id="KW-1185">Reference proteome</keyword>
<evidence type="ECO:0000259" key="4">
    <source>
        <dbReference type="PROSITE" id="PS50987"/>
    </source>
</evidence>
<dbReference type="InterPro" id="IPR011991">
    <property type="entry name" value="ArsR-like_HTH"/>
</dbReference>
<dbReference type="NCBIfam" id="NF033788">
    <property type="entry name" value="HTH_metalloreg"/>
    <property type="match status" value="1"/>
</dbReference>
<dbReference type="Pfam" id="PF01022">
    <property type="entry name" value="HTH_5"/>
    <property type="match status" value="1"/>
</dbReference>
<protein>
    <submittedName>
        <fullName evidence="5">Transcriptional regulator</fullName>
    </submittedName>
</protein>
<evidence type="ECO:0000256" key="3">
    <source>
        <dbReference type="ARBA" id="ARBA00023163"/>
    </source>
</evidence>
<dbReference type="InterPro" id="IPR047796">
    <property type="entry name" value="SdpR-like_repress"/>
</dbReference>
<gene>
    <name evidence="5" type="ORF">CIB95_09515</name>
</gene>
<dbReference type="CDD" id="cd00090">
    <property type="entry name" value="HTH_ARSR"/>
    <property type="match status" value="1"/>
</dbReference>
<dbReference type="Gene3D" id="1.10.10.10">
    <property type="entry name" value="Winged helix-like DNA-binding domain superfamily/Winged helix DNA-binding domain"/>
    <property type="match status" value="1"/>
</dbReference>
<dbReference type="InterPro" id="IPR051081">
    <property type="entry name" value="HTH_MetalResp_TranReg"/>
</dbReference>
<evidence type="ECO:0000256" key="1">
    <source>
        <dbReference type="ARBA" id="ARBA00023015"/>
    </source>
</evidence>
<keyword evidence="2" id="KW-0238">DNA-binding</keyword>
<dbReference type="PANTHER" id="PTHR33154:SF33">
    <property type="entry name" value="TRANSCRIPTIONAL REPRESSOR SDPR"/>
    <property type="match status" value="1"/>
</dbReference>
<dbReference type="SMART" id="SM00418">
    <property type="entry name" value="HTH_ARSR"/>
    <property type="match status" value="1"/>
</dbReference>